<proteinExistence type="predicted"/>
<dbReference type="AlphaFoldDB" id="A0A845R2R1"/>
<protein>
    <recommendedName>
        <fullName evidence="3">Phage tail protein</fullName>
    </recommendedName>
</protein>
<sequence length="235" mass="27150">MDYCENELDVFIILDDFNTLDNNIRVMELGEKQPSSLKYEKSEAYGQDGFTKVSAGAYRGFERTSRLLISNVETYDLFMNKFYIGKDVKVYYSDDEGKYRYGTISDIKDNILIGDNREIAITIDLQPFKYVNQTNIEITHQTDLYNSGNVYAKPLIYVYGEGLGNVYINGQTMKLEVDTSLLIDCIDIDIFNKDGIRANSRRKEGSFFILEEGKNIIDFDGAITRLEIDVAWRWR</sequence>
<reference evidence="1 2" key="1">
    <citation type="submission" date="2018-08" db="EMBL/GenBank/DDBJ databases">
        <title>Murine metabolic-syndrome-specific gut microbial biobank.</title>
        <authorList>
            <person name="Liu C."/>
        </authorList>
    </citation>
    <scope>NUCLEOTIDE SEQUENCE [LARGE SCALE GENOMIC DNA]</scope>
    <source>
        <strain evidence="1 2">583</strain>
    </source>
</reference>
<accession>A0A845R2R1</accession>
<dbReference type="EMBL" id="QXXA01000025">
    <property type="protein sequence ID" value="NBI08249.1"/>
    <property type="molecule type" value="Genomic_DNA"/>
</dbReference>
<evidence type="ECO:0000313" key="1">
    <source>
        <dbReference type="EMBL" id="NBI08249.1"/>
    </source>
</evidence>
<gene>
    <name evidence="1" type="ORF">D3Z33_15420</name>
</gene>
<keyword evidence="2" id="KW-1185">Reference proteome</keyword>
<evidence type="ECO:0008006" key="3">
    <source>
        <dbReference type="Google" id="ProtNLM"/>
    </source>
</evidence>
<name>A0A845R2R1_9CLOT</name>
<dbReference type="Proteomes" id="UP000467132">
    <property type="component" value="Unassembled WGS sequence"/>
</dbReference>
<organism evidence="1 2">
    <name type="scientific">Senegalia massiliensis</name>
    <dbReference type="NCBI Taxonomy" id="1720316"/>
    <lineage>
        <taxon>Bacteria</taxon>
        <taxon>Bacillati</taxon>
        <taxon>Bacillota</taxon>
        <taxon>Clostridia</taxon>
        <taxon>Eubacteriales</taxon>
        <taxon>Clostridiaceae</taxon>
        <taxon>Senegalia</taxon>
    </lineage>
</organism>
<dbReference type="OrthoDB" id="1853834at2"/>
<dbReference type="RefSeq" id="WP_160198709.1">
    <property type="nucleotide sequence ID" value="NZ_QXXA01000025.1"/>
</dbReference>
<evidence type="ECO:0000313" key="2">
    <source>
        <dbReference type="Proteomes" id="UP000467132"/>
    </source>
</evidence>
<comment type="caution">
    <text evidence="1">The sequence shown here is derived from an EMBL/GenBank/DDBJ whole genome shotgun (WGS) entry which is preliminary data.</text>
</comment>